<dbReference type="Proteomes" id="UP000076798">
    <property type="component" value="Unassembled WGS sequence"/>
</dbReference>
<reference evidence="2 3" key="1">
    <citation type="journal article" date="2016" name="Mol. Biol. Evol.">
        <title>Comparative Genomics of Early-Diverging Mushroom-Forming Fungi Provides Insights into the Origins of Lignocellulose Decay Capabilities.</title>
        <authorList>
            <person name="Nagy L.G."/>
            <person name="Riley R."/>
            <person name="Tritt A."/>
            <person name="Adam C."/>
            <person name="Daum C."/>
            <person name="Floudas D."/>
            <person name="Sun H."/>
            <person name="Yadav J.S."/>
            <person name="Pangilinan J."/>
            <person name="Larsson K.H."/>
            <person name="Matsuura K."/>
            <person name="Barry K."/>
            <person name="Labutti K."/>
            <person name="Kuo R."/>
            <person name="Ohm R.A."/>
            <person name="Bhattacharya S.S."/>
            <person name="Shirouzu T."/>
            <person name="Yoshinaga Y."/>
            <person name="Martin F.M."/>
            <person name="Grigoriev I.V."/>
            <person name="Hibbett D.S."/>
        </authorList>
    </citation>
    <scope>NUCLEOTIDE SEQUENCE [LARGE SCALE GENOMIC DNA]</scope>
    <source>
        <strain evidence="2 3">HHB10207 ss-3</strain>
    </source>
</reference>
<proteinExistence type="predicted"/>
<evidence type="ECO:0000313" key="2">
    <source>
        <dbReference type="EMBL" id="KZT43737.1"/>
    </source>
</evidence>
<accession>A0A166IH08</accession>
<gene>
    <name evidence="2" type="ORF">SISSUDRAFT_1029510</name>
</gene>
<dbReference type="EMBL" id="KV428006">
    <property type="protein sequence ID" value="KZT43737.1"/>
    <property type="molecule type" value="Genomic_DNA"/>
</dbReference>
<feature type="compositionally biased region" description="Low complexity" evidence="1">
    <location>
        <begin position="260"/>
        <end position="275"/>
    </location>
</feature>
<evidence type="ECO:0000313" key="3">
    <source>
        <dbReference type="Proteomes" id="UP000076798"/>
    </source>
</evidence>
<dbReference type="STRING" id="1314776.A0A166IH08"/>
<name>A0A166IH08_9AGAM</name>
<feature type="region of interest" description="Disordered" evidence="1">
    <location>
        <begin position="292"/>
        <end position="382"/>
    </location>
</feature>
<keyword evidence="3" id="KW-1185">Reference proteome</keyword>
<feature type="compositionally biased region" description="Low complexity" evidence="1">
    <location>
        <begin position="365"/>
        <end position="381"/>
    </location>
</feature>
<organism evidence="2 3">
    <name type="scientific">Sistotremastrum suecicum HHB10207 ss-3</name>
    <dbReference type="NCBI Taxonomy" id="1314776"/>
    <lineage>
        <taxon>Eukaryota</taxon>
        <taxon>Fungi</taxon>
        <taxon>Dikarya</taxon>
        <taxon>Basidiomycota</taxon>
        <taxon>Agaricomycotina</taxon>
        <taxon>Agaricomycetes</taxon>
        <taxon>Sistotremastrales</taxon>
        <taxon>Sistotremastraceae</taxon>
        <taxon>Sistotremastrum</taxon>
    </lineage>
</organism>
<dbReference type="AlphaFoldDB" id="A0A166IH08"/>
<evidence type="ECO:0000256" key="1">
    <source>
        <dbReference type="SAM" id="MobiDB-lite"/>
    </source>
</evidence>
<dbReference type="OrthoDB" id="250329at2759"/>
<feature type="compositionally biased region" description="Basic residues" evidence="1">
    <location>
        <begin position="307"/>
        <end position="316"/>
    </location>
</feature>
<feature type="region of interest" description="Disordered" evidence="1">
    <location>
        <begin position="222"/>
        <end position="275"/>
    </location>
</feature>
<protein>
    <submittedName>
        <fullName evidence="2">Uncharacterized protein</fullName>
    </submittedName>
</protein>
<feature type="compositionally biased region" description="Polar residues" evidence="1">
    <location>
        <begin position="222"/>
        <end position="232"/>
    </location>
</feature>
<sequence length="571" mass="63493">MSPRTSSNDSIRLRLESIERELIGMSHLDEAHFHNFQTKWSLLWTDVTSSLDEGRADVNLIETANTVASSIKIISTAYMRFFKECSDMSTRLRQSTQQILSQDNIGCSSSLPAAIQIAAAEYLLTHLHYPTPKKADMMSLAAGYPVDQLSAWFVTARRRLGYSRLSRQYCQGDKKKLCMYIKCVLLGTPSVDIPIEAEKAIQHLRQDAIAIINELRSIPETSTTTPAAQAVSSEEEYNFRPSQSSARLHRLRSTSTQSFDSDATAVSSSRSVSSSFSDATLSELTALGSVSTLSNADDKTSEPAPVRSHHRKRKRGLSPEPEPSPKRYHSLSSRRTGEDHRQYNKRLKAQGSDQEPERRNTAVTSLDQPSSSSLLPVSPKISRAECLEPSPPWGEGELQEITQVFGPDWSVHPHFGLLPESSRLEGEITPNSWIIREPSVSGGLEDFHALFASSNELLEPITVTAQRDGAPDQHSLAWDQNPLIDWFSQLQSEQDARQPEASFSPSDPFSLIPSYTPPFPTTSHPFEVSSPSSSLLTPTITPQVNKRALILAELEKKREELKSLELELVYS</sequence>